<reference evidence="2 3" key="1">
    <citation type="journal article" date="2023" name="Plants (Basel)">
        <title>Bridging the Gap: Combining Genomics and Transcriptomics Approaches to Understand Stylosanthes scabra, an Orphan Legume from the Brazilian Caatinga.</title>
        <authorList>
            <person name="Ferreira-Neto J.R.C."/>
            <person name="da Silva M.D."/>
            <person name="Binneck E."/>
            <person name="de Melo N.F."/>
            <person name="da Silva R.H."/>
            <person name="de Melo A.L.T.M."/>
            <person name="Pandolfi V."/>
            <person name="Bustamante F.O."/>
            <person name="Brasileiro-Vidal A.C."/>
            <person name="Benko-Iseppon A.M."/>
        </authorList>
    </citation>
    <scope>NUCLEOTIDE SEQUENCE [LARGE SCALE GENOMIC DNA]</scope>
    <source>
        <tissue evidence="2">Leaves</tissue>
    </source>
</reference>
<sequence>MSEDEIFRALQQGNQETKEFNRQAMIQLNQVTELLHKMLTQQTHPLPKPPINIPNPLPSQPLPNPKGGLNALNDKMESGEEARRKTLEKYLTSMRSSIDYKEDEVEEGKLAEGWGSDTETQNLQGEMLSINTSGLPEYQGNV</sequence>
<proteinExistence type="predicted"/>
<evidence type="ECO:0000313" key="3">
    <source>
        <dbReference type="Proteomes" id="UP001341840"/>
    </source>
</evidence>
<keyword evidence="3" id="KW-1185">Reference proteome</keyword>
<evidence type="ECO:0000256" key="1">
    <source>
        <dbReference type="SAM" id="MobiDB-lite"/>
    </source>
</evidence>
<feature type="region of interest" description="Disordered" evidence="1">
    <location>
        <begin position="43"/>
        <end position="83"/>
    </location>
</feature>
<name>A0ABU6UKA9_9FABA</name>
<comment type="caution">
    <text evidence="2">The sequence shown here is derived from an EMBL/GenBank/DDBJ whole genome shotgun (WGS) entry which is preliminary data.</text>
</comment>
<feature type="region of interest" description="Disordered" evidence="1">
    <location>
        <begin position="100"/>
        <end position="121"/>
    </location>
</feature>
<feature type="compositionally biased region" description="Pro residues" evidence="1">
    <location>
        <begin position="46"/>
        <end position="64"/>
    </location>
</feature>
<dbReference type="EMBL" id="JASCZI010121215">
    <property type="protein sequence ID" value="MED6160586.1"/>
    <property type="molecule type" value="Genomic_DNA"/>
</dbReference>
<evidence type="ECO:0000313" key="2">
    <source>
        <dbReference type="EMBL" id="MED6160586.1"/>
    </source>
</evidence>
<protein>
    <submittedName>
        <fullName evidence="2">Uncharacterized protein</fullName>
    </submittedName>
</protein>
<accession>A0ABU6UKA9</accession>
<organism evidence="2 3">
    <name type="scientific">Stylosanthes scabra</name>
    <dbReference type="NCBI Taxonomy" id="79078"/>
    <lineage>
        <taxon>Eukaryota</taxon>
        <taxon>Viridiplantae</taxon>
        <taxon>Streptophyta</taxon>
        <taxon>Embryophyta</taxon>
        <taxon>Tracheophyta</taxon>
        <taxon>Spermatophyta</taxon>
        <taxon>Magnoliopsida</taxon>
        <taxon>eudicotyledons</taxon>
        <taxon>Gunneridae</taxon>
        <taxon>Pentapetalae</taxon>
        <taxon>rosids</taxon>
        <taxon>fabids</taxon>
        <taxon>Fabales</taxon>
        <taxon>Fabaceae</taxon>
        <taxon>Papilionoideae</taxon>
        <taxon>50 kb inversion clade</taxon>
        <taxon>dalbergioids sensu lato</taxon>
        <taxon>Dalbergieae</taxon>
        <taxon>Pterocarpus clade</taxon>
        <taxon>Stylosanthes</taxon>
    </lineage>
</organism>
<gene>
    <name evidence="2" type="ORF">PIB30_052794</name>
</gene>
<feature type="compositionally biased region" description="Basic and acidic residues" evidence="1">
    <location>
        <begin position="74"/>
        <end position="83"/>
    </location>
</feature>
<dbReference type="Proteomes" id="UP001341840">
    <property type="component" value="Unassembled WGS sequence"/>
</dbReference>